<dbReference type="PANTHER" id="PTHR30055">
    <property type="entry name" value="HTH-TYPE TRANSCRIPTIONAL REGULATOR RUTR"/>
    <property type="match status" value="1"/>
</dbReference>
<proteinExistence type="predicted"/>
<keyword evidence="2 4" id="KW-0238">DNA-binding</keyword>
<evidence type="ECO:0000256" key="4">
    <source>
        <dbReference type="PROSITE-ProRule" id="PRU00335"/>
    </source>
</evidence>
<protein>
    <recommendedName>
        <fullName evidence="5">HTH tetR-type domain-containing protein</fullName>
    </recommendedName>
</protein>
<evidence type="ECO:0000313" key="6">
    <source>
        <dbReference type="EMBL" id="KPL80678.1"/>
    </source>
</evidence>
<dbReference type="InterPro" id="IPR050109">
    <property type="entry name" value="HTH-type_TetR-like_transc_reg"/>
</dbReference>
<evidence type="ECO:0000313" key="7">
    <source>
        <dbReference type="Proteomes" id="UP000050501"/>
    </source>
</evidence>
<dbReference type="InterPro" id="IPR036271">
    <property type="entry name" value="Tet_transcr_reg_TetR-rel_C_sf"/>
</dbReference>
<dbReference type="PATRIC" id="fig|229921.5.peg.1443"/>
<dbReference type="GO" id="GO:0000976">
    <property type="term" value="F:transcription cis-regulatory region binding"/>
    <property type="evidence" value="ECO:0007669"/>
    <property type="project" value="TreeGrafter"/>
</dbReference>
<dbReference type="InterPro" id="IPR025996">
    <property type="entry name" value="MT1864/Rv1816-like_C"/>
</dbReference>
<sequence length="232" mass="25893">MSPRPRRSAQIPHLQAAIQETAWAQIAEFGAAALSLRAVARALHITAPAIYNYFPSRDDLVTALIVDAFSSLADSQQAALSRLSAASPQEQLVALGMDYRQWALRYPQRYQLIFGTPIPHYHAPEDVTNPAASRALLSLMQVIQRLYTIQNPPRPHLAPMTPALEAMLTAWQSAGLPLEREVIYLAVVIWSRVHGLVQLEIGRQFPPHITDPGEVFQREIRSMLIQYSLNGE</sequence>
<dbReference type="RefSeq" id="WP_062417710.1">
    <property type="nucleotide sequence ID" value="NZ_DF967974.1"/>
</dbReference>
<dbReference type="SUPFAM" id="SSF46689">
    <property type="entry name" value="Homeodomain-like"/>
    <property type="match status" value="1"/>
</dbReference>
<keyword evidence="7" id="KW-1185">Reference proteome</keyword>
<dbReference type="STRING" id="229921.ADN01_11105"/>
<dbReference type="Pfam" id="PF00440">
    <property type="entry name" value="TetR_N"/>
    <property type="match status" value="1"/>
</dbReference>
<feature type="DNA-binding region" description="H-T-H motif" evidence="4">
    <location>
        <begin position="35"/>
        <end position="54"/>
    </location>
</feature>
<evidence type="ECO:0000256" key="2">
    <source>
        <dbReference type="ARBA" id="ARBA00023125"/>
    </source>
</evidence>
<keyword evidence="1" id="KW-0805">Transcription regulation</keyword>
<dbReference type="AlphaFoldDB" id="A0A0P6Y5R1"/>
<dbReference type="OrthoDB" id="7465645at2"/>
<dbReference type="Pfam" id="PF13305">
    <property type="entry name" value="TetR_C_33"/>
    <property type="match status" value="1"/>
</dbReference>
<gene>
    <name evidence="6" type="ORF">ADN01_11105</name>
</gene>
<evidence type="ECO:0000256" key="3">
    <source>
        <dbReference type="ARBA" id="ARBA00023163"/>
    </source>
</evidence>
<evidence type="ECO:0000256" key="1">
    <source>
        <dbReference type="ARBA" id="ARBA00023015"/>
    </source>
</evidence>
<accession>A0A0P6Y5R1</accession>
<dbReference type="EMBL" id="LGCM01000039">
    <property type="protein sequence ID" value="KPL80678.1"/>
    <property type="molecule type" value="Genomic_DNA"/>
</dbReference>
<organism evidence="6 7">
    <name type="scientific">Levilinea saccharolytica</name>
    <dbReference type="NCBI Taxonomy" id="229921"/>
    <lineage>
        <taxon>Bacteria</taxon>
        <taxon>Bacillati</taxon>
        <taxon>Chloroflexota</taxon>
        <taxon>Anaerolineae</taxon>
        <taxon>Anaerolineales</taxon>
        <taxon>Anaerolineaceae</taxon>
        <taxon>Levilinea</taxon>
    </lineage>
</organism>
<dbReference type="InterPro" id="IPR001647">
    <property type="entry name" value="HTH_TetR"/>
</dbReference>
<dbReference type="InterPro" id="IPR009057">
    <property type="entry name" value="Homeodomain-like_sf"/>
</dbReference>
<dbReference type="SUPFAM" id="SSF48498">
    <property type="entry name" value="Tetracyclin repressor-like, C-terminal domain"/>
    <property type="match status" value="1"/>
</dbReference>
<feature type="domain" description="HTH tetR-type" evidence="5">
    <location>
        <begin position="12"/>
        <end position="72"/>
    </location>
</feature>
<dbReference type="PANTHER" id="PTHR30055:SF243">
    <property type="entry name" value="HTH-TYPE TRANSCRIPTIONAL REGULATOR RV1816"/>
    <property type="match status" value="1"/>
</dbReference>
<reference evidence="6 7" key="1">
    <citation type="submission" date="2015-07" db="EMBL/GenBank/DDBJ databases">
        <title>Genome sequence of Levilinea saccharolytica DSM 16555.</title>
        <authorList>
            <person name="Hemp J."/>
            <person name="Ward L.M."/>
            <person name="Pace L.A."/>
            <person name="Fischer W.W."/>
        </authorList>
    </citation>
    <scope>NUCLEOTIDE SEQUENCE [LARGE SCALE GENOMIC DNA]</scope>
    <source>
        <strain evidence="6 7">KIBI-1</strain>
    </source>
</reference>
<comment type="caution">
    <text evidence="6">The sequence shown here is derived from an EMBL/GenBank/DDBJ whole genome shotgun (WGS) entry which is preliminary data.</text>
</comment>
<evidence type="ECO:0000259" key="5">
    <source>
        <dbReference type="PROSITE" id="PS50977"/>
    </source>
</evidence>
<dbReference type="GO" id="GO:0003700">
    <property type="term" value="F:DNA-binding transcription factor activity"/>
    <property type="evidence" value="ECO:0007669"/>
    <property type="project" value="TreeGrafter"/>
</dbReference>
<dbReference type="Proteomes" id="UP000050501">
    <property type="component" value="Unassembled WGS sequence"/>
</dbReference>
<keyword evidence="3" id="KW-0804">Transcription</keyword>
<name>A0A0P6Y5R1_9CHLR</name>
<dbReference type="PROSITE" id="PS50977">
    <property type="entry name" value="HTH_TETR_2"/>
    <property type="match status" value="1"/>
</dbReference>
<dbReference type="Gene3D" id="1.10.357.10">
    <property type="entry name" value="Tetracycline Repressor, domain 2"/>
    <property type="match status" value="1"/>
</dbReference>